<dbReference type="GO" id="GO:0008168">
    <property type="term" value="F:methyltransferase activity"/>
    <property type="evidence" value="ECO:0007669"/>
    <property type="project" value="UniProtKB-KW"/>
</dbReference>
<dbReference type="InterPro" id="IPR029063">
    <property type="entry name" value="SAM-dependent_MTases_sf"/>
</dbReference>
<name>A0A7W7RI79_9ACTN</name>
<gene>
    <name evidence="1" type="ORF">F4561_003195</name>
</gene>
<dbReference type="SUPFAM" id="SSF53335">
    <property type="entry name" value="S-adenosyl-L-methionine-dependent methyltransferases"/>
    <property type="match status" value="1"/>
</dbReference>
<comment type="caution">
    <text evidence="1">The sequence shown here is derived from an EMBL/GenBank/DDBJ whole genome shotgun (WGS) entry which is preliminary data.</text>
</comment>
<dbReference type="InterPro" id="IPR006764">
    <property type="entry name" value="SAM_dep_MeTrfase_SAV2177_type"/>
</dbReference>
<protein>
    <submittedName>
        <fullName evidence="1">SAM-dependent methyltransferase</fullName>
    </submittedName>
</protein>
<dbReference type="CDD" id="cd02440">
    <property type="entry name" value="AdoMet_MTases"/>
    <property type="match status" value="1"/>
</dbReference>
<dbReference type="RefSeq" id="WP_184579752.1">
    <property type="nucleotide sequence ID" value="NZ_JACHJT010000001.1"/>
</dbReference>
<keyword evidence="2" id="KW-1185">Reference proteome</keyword>
<dbReference type="AlphaFoldDB" id="A0A7W7RI79"/>
<dbReference type="Proteomes" id="UP000523007">
    <property type="component" value="Unassembled WGS sequence"/>
</dbReference>
<sequence>MSGERAAGLPIGIDTSVPSAARVYDACLGGKDHYEVDREALRMGLEHAPELVNLAHENRAYLKRAVTWVSEHTGIDQFLDVGSGLPTVENTHQIAQGHNPDARVVYVDSDPIVLAHGEAILAENANTTVIAGDLAQPETYLDDSETLRLLDLSRPVCLMLVSVLHCLPDDADPFGALARVIDRLAPGSCLVYSHIASDSEEKGKVVTELAQNLRMPWGRVRLLEEADRAMDGLEIVAPDLEGAAEPRLVECTTWKNFAKPAPEPVPSGADRQVWEYAGVGIKH</sequence>
<organism evidence="1 2">
    <name type="scientific">Lipingzhangella halophila</name>
    <dbReference type="NCBI Taxonomy" id="1783352"/>
    <lineage>
        <taxon>Bacteria</taxon>
        <taxon>Bacillati</taxon>
        <taxon>Actinomycetota</taxon>
        <taxon>Actinomycetes</taxon>
        <taxon>Streptosporangiales</taxon>
        <taxon>Nocardiopsidaceae</taxon>
        <taxon>Lipingzhangella</taxon>
    </lineage>
</organism>
<proteinExistence type="predicted"/>
<keyword evidence="1" id="KW-0808">Transferase</keyword>
<dbReference type="Pfam" id="PF04672">
    <property type="entry name" value="Methyltransf_19"/>
    <property type="match status" value="1"/>
</dbReference>
<reference evidence="1 2" key="1">
    <citation type="submission" date="2020-08" db="EMBL/GenBank/DDBJ databases">
        <title>Sequencing the genomes of 1000 actinobacteria strains.</title>
        <authorList>
            <person name="Klenk H.-P."/>
        </authorList>
    </citation>
    <scope>NUCLEOTIDE SEQUENCE [LARGE SCALE GENOMIC DNA]</scope>
    <source>
        <strain evidence="1 2">DSM 102030</strain>
    </source>
</reference>
<dbReference type="EMBL" id="JACHJT010000001">
    <property type="protein sequence ID" value="MBB4932375.1"/>
    <property type="molecule type" value="Genomic_DNA"/>
</dbReference>
<dbReference type="Gene3D" id="3.40.50.150">
    <property type="entry name" value="Vaccinia Virus protein VP39"/>
    <property type="match status" value="1"/>
</dbReference>
<dbReference type="PIRSF" id="PIRSF017393">
    <property type="entry name" value="MTase_SAV2177"/>
    <property type="match status" value="1"/>
</dbReference>
<keyword evidence="1" id="KW-0489">Methyltransferase</keyword>
<evidence type="ECO:0000313" key="1">
    <source>
        <dbReference type="EMBL" id="MBB4932375.1"/>
    </source>
</evidence>
<accession>A0A7W7RI79</accession>
<dbReference type="GO" id="GO:0032259">
    <property type="term" value="P:methylation"/>
    <property type="evidence" value="ECO:0007669"/>
    <property type="project" value="UniProtKB-KW"/>
</dbReference>
<evidence type="ECO:0000313" key="2">
    <source>
        <dbReference type="Proteomes" id="UP000523007"/>
    </source>
</evidence>